<dbReference type="Pfam" id="PF13191">
    <property type="entry name" value="AAA_16"/>
    <property type="match status" value="1"/>
</dbReference>
<dbReference type="GO" id="GO:0003677">
    <property type="term" value="F:DNA binding"/>
    <property type="evidence" value="ECO:0007669"/>
    <property type="project" value="UniProtKB-KW"/>
</dbReference>
<keyword evidence="1" id="KW-0805">Transcription regulation</keyword>
<dbReference type="AlphaFoldDB" id="A0A1W9YT97"/>
<dbReference type="SUPFAM" id="SSF46894">
    <property type="entry name" value="C-terminal effector domain of the bipartite response regulators"/>
    <property type="match status" value="1"/>
</dbReference>
<evidence type="ECO:0000259" key="4">
    <source>
        <dbReference type="PROSITE" id="PS50043"/>
    </source>
</evidence>
<dbReference type="SUPFAM" id="SSF52540">
    <property type="entry name" value="P-loop containing nucleoside triphosphate hydrolases"/>
    <property type="match status" value="1"/>
</dbReference>
<gene>
    <name evidence="5" type="ORF">BST17_19505</name>
</gene>
<dbReference type="Pfam" id="PF00196">
    <property type="entry name" value="GerE"/>
    <property type="match status" value="1"/>
</dbReference>
<evidence type="ECO:0000313" key="6">
    <source>
        <dbReference type="Proteomes" id="UP000192366"/>
    </source>
</evidence>
<dbReference type="CDD" id="cd06170">
    <property type="entry name" value="LuxR_C_like"/>
    <property type="match status" value="1"/>
</dbReference>
<dbReference type="InterPro" id="IPR027417">
    <property type="entry name" value="P-loop_NTPase"/>
</dbReference>
<reference evidence="5 6" key="1">
    <citation type="submission" date="2017-02" db="EMBL/GenBank/DDBJ databases">
        <title>The new phylogeny of genus Mycobacterium.</title>
        <authorList>
            <person name="Tortoli E."/>
            <person name="Trovato A."/>
            <person name="Cirillo D.M."/>
        </authorList>
    </citation>
    <scope>NUCLEOTIDE SEQUENCE [LARGE SCALE GENOMIC DNA]</scope>
    <source>
        <strain evidence="5 6">DSM 45578</strain>
    </source>
</reference>
<comment type="caution">
    <text evidence="5">The sequence shown here is derived from an EMBL/GenBank/DDBJ whole genome shotgun (WGS) entry which is preliminary data.</text>
</comment>
<evidence type="ECO:0000256" key="3">
    <source>
        <dbReference type="ARBA" id="ARBA00023163"/>
    </source>
</evidence>
<dbReference type="Proteomes" id="UP000192366">
    <property type="component" value="Unassembled WGS sequence"/>
</dbReference>
<accession>A0A1W9YT97</accession>
<dbReference type="InterPro" id="IPR016032">
    <property type="entry name" value="Sig_transdc_resp-reg_C-effctor"/>
</dbReference>
<proteinExistence type="predicted"/>
<keyword evidence="6" id="KW-1185">Reference proteome</keyword>
<evidence type="ECO:0000256" key="2">
    <source>
        <dbReference type="ARBA" id="ARBA00023125"/>
    </source>
</evidence>
<dbReference type="InterPro" id="IPR041664">
    <property type="entry name" value="AAA_16"/>
</dbReference>
<dbReference type="Gene3D" id="1.10.10.10">
    <property type="entry name" value="Winged helix-like DNA-binding domain superfamily/Winged helix DNA-binding domain"/>
    <property type="match status" value="1"/>
</dbReference>
<dbReference type="SMART" id="SM00421">
    <property type="entry name" value="HTH_LUXR"/>
    <property type="match status" value="1"/>
</dbReference>
<sequence length="927" mass="98072">MIALAGRSTECQILDDLLHTVRSGGSEVRVLLGQAGVGKTALLDHVRAAATDFQVLGATGIESDMELAFAGLQQVCAPILDLRHTLPAPQRAALESAFGLSDTAPAPDRFLVGLAVIGLVAAAAAHRPVLLIVDDVQWLDTVSAQTLFFVARRLPAAPVCLMLALRTPIDGIAGLPAMAVTGLSDDSARELLATVFPGRLDPAVGDRIIAEARGNPLALLAISKDLSAVDLAGGYQRPDRRPVVAEIEDRYLAALQSLPVESRRVLLLAASEPVGDPSLLRRAMEVQGLPDSAATAAADAGLITVGTRVQFQHPLARSVTYHSATVDQRRAAHAALASGTDPALDPDRRAWHRALAADSVDAEVADELETSARRARQRGGTAAAAAFLTRAVELTPDPSVRGTRALAAAEAHREVASFEAARQLLDTAQLCPLTESELVRLAQLSTRLAFVAARTGGDAQALLAAVDRFRTVAAQWEALDPGMATEAYLEAMSAAMYLGRHGAGKAAEIGAAARTALAGRAPADALGQVTRALADRLALGAAAAMPVVHAALDALKTAGRDEVAGQGSHWFWLGFPIVHESLIHEAWDDEGWHDISTCAVQLATDRGALALLPASLLAQAGSQMEAGELAAARDLVARAHEISVATGYTPPRYHRLVLSAWSGDEAEASRLIAGALAESTARGEGRITGLAHYGAAVLNNGKGQYPAALAAALLAFDYEDLGFYNEMLIELIEAAARSDQPEHAVEAMDRLRARTLAAGTPRALGSLARSRALLTDGPGAAALYVEALEHFGRTRQAVHVARTRLIYGEWLRRNRAAKQARVELRAAHESLHRMGAVAFAERARRELQAAGAKTRKEPTAAGDQLTAQELQIAQLAGRGLTNQEIAGRLFISAHTVEYHLRKVFAKLGIRSRRELRNAAAVTDRRSE</sequence>
<dbReference type="EMBL" id="MVHJ01000018">
    <property type="protein sequence ID" value="ORA03295.1"/>
    <property type="molecule type" value="Genomic_DNA"/>
</dbReference>
<name>A0A1W9YT97_MYCBA</name>
<feature type="domain" description="HTH luxR-type" evidence="4">
    <location>
        <begin position="858"/>
        <end position="923"/>
    </location>
</feature>
<dbReference type="GO" id="GO:0006355">
    <property type="term" value="P:regulation of DNA-templated transcription"/>
    <property type="evidence" value="ECO:0007669"/>
    <property type="project" value="InterPro"/>
</dbReference>
<evidence type="ECO:0000256" key="1">
    <source>
        <dbReference type="ARBA" id="ARBA00023015"/>
    </source>
</evidence>
<dbReference type="PANTHER" id="PTHR44688">
    <property type="entry name" value="DNA-BINDING TRANSCRIPTIONAL ACTIVATOR DEVR_DOSR"/>
    <property type="match status" value="1"/>
</dbReference>
<dbReference type="InterPro" id="IPR036388">
    <property type="entry name" value="WH-like_DNA-bd_sf"/>
</dbReference>
<protein>
    <submittedName>
        <fullName evidence="5">LuxR family transcriptional regulator</fullName>
    </submittedName>
</protein>
<dbReference type="PROSITE" id="PS50043">
    <property type="entry name" value="HTH_LUXR_2"/>
    <property type="match status" value="1"/>
</dbReference>
<dbReference type="OrthoDB" id="134933at2"/>
<evidence type="ECO:0000313" key="5">
    <source>
        <dbReference type="EMBL" id="ORA03295.1"/>
    </source>
</evidence>
<dbReference type="STRING" id="564198.BST17_19505"/>
<organism evidence="5 6">
    <name type="scientific">Mycolicibacterium bacteremicum</name>
    <name type="common">Mycobacterium bacteremicum</name>
    <dbReference type="NCBI Taxonomy" id="564198"/>
    <lineage>
        <taxon>Bacteria</taxon>
        <taxon>Bacillati</taxon>
        <taxon>Actinomycetota</taxon>
        <taxon>Actinomycetes</taxon>
        <taxon>Mycobacteriales</taxon>
        <taxon>Mycobacteriaceae</taxon>
        <taxon>Mycolicibacterium</taxon>
    </lineage>
</organism>
<dbReference type="RefSeq" id="WP_083060547.1">
    <property type="nucleotide sequence ID" value="NZ_JACKVM010000008.1"/>
</dbReference>
<keyword evidence="3" id="KW-0804">Transcription</keyword>
<dbReference type="InterPro" id="IPR000792">
    <property type="entry name" value="Tscrpt_reg_LuxR_C"/>
</dbReference>
<keyword evidence="2" id="KW-0238">DNA-binding</keyword>
<dbReference type="PRINTS" id="PR00038">
    <property type="entry name" value="HTHLUXR"/>
</dbReference>
<dbReference type="PANTHER" id="PTHR44688:SF16">
    <property type="entry name" value="DNA-BINDING TRANSCRIPTIONAL ACTIVATOR DEVR_DOSR"/>
    <property type="match status" value="1"/>
</dbReference>